<sequence>MRTYKSKLGKRNYRNYCNEVLDEALLKVVSGQLSIRKASVQYNVPYGKFSSTQSILLFLLIACINSLGTLNNIYLGKHIQRTGGQTASTEKEELALIKGITTCADWGFPFSTIELQMFKKHYLESAGIVISKFKNSTLGSEWLKSFLKRHQNLIGIRLTQNINKARAGVSFETISEYFSNLYITLQDIPPSHIFNYDETNVSDDPGRKKMIFRRGVKYPKKVINHLKTPISLMICGLASGVLLPPYVMYKSEGIMDPWRQNGSKGFPCCNDPCCS</sequence>
<dbReference type="GO" id="GO:0003677">
    <property type="term" value="F:DNA binding"/>
    <property type="evidence" value="ECO:0007669"/>
    <property type="project" value="InterPro"/>
</dbReference>
<keyword evidence="2" id="KW-0472">Membrane</keyword>
<comment type="subcellular location">
    <subcellularLocation>
        <location evidence="1">Nucleus</location>
    </subcellularLocation>
</comment>
<dbReference type="EMBL" id="GGMS01012503">
    <property type="protein sequence ID" value="MBY81706.1"/>
    <property type="molecule type" value="Transcribed_RNA"/>
</dbReference>
<feature type="domain" description="HTH psq-type" evidence="3">
    <location>
        <begin position="18"/>
        <end position="46"/>
    </location>
</feature>
<keyword evidence="2" id="KW-0812">Transmembrane</keyword>
<name>A0A2S2QVB4_9HEMI</name>
<dbReference type="SUPFAM" id="SSF46689">
    <property type="entry name" value="Homeodomain-like"/>
    <property type="match status" value="1"/>
</dbReference>
<reference evidence="4" key="1">
    <citation type="submission" date="2018-04" db="EMBL/GenBank/DDBJ databases">
        <title>Transcriptome assembly of Sipha flava.</title>
        <authorList>
            <person name="Scully E.D."/>
            <person name="Geib S.M."/>
            <person name="Palmer N.A."/>
            <person name="Koch K."/>
            <person name="Bradshaw J."/>
            <person name="Heng-Moss T."/>
            <person name="Sarath G."/>
        </authorList>
    </citation>
    <scope>NUCLEOTIDE SEQUENCE</scope>
</reference>
<dbReference type="InterPro" id="IPR009057">
    <property type="entry name" value="Homeodomain-like_sf"/>
</dbReference>
<evidence type="ECO:0000256" key="1">
    <source>
        <dbReference type="ARBA" id="ARBA00004123"/>
    </source>
</evidence>
<evidence type="ECO:0000259" key="3">
    <source>
        <dbReference type="Pfam" id="PF05225"/>
    </source>
</evidence>
<dbReference type="AlphaFoldDB" id="A0A2S2QVB4"/>
<evidence type="ECO:0000256" key="2">
    <source>
        <dbReference type="SAM" id="Phobius"/>
    </source>
</evidence>
<accession>A0A2S2QVB4</accession>
<evidence type="ECO:0000313" key="4">
    <source>
        <dbReference type="EMBL" id="MBY81706.1"/>
    </source>
</evidence>
<dbReference type="Pfam" id="PF05225">
    <property type="entry name" value="HTH_psq"/>
    <property type="match status" value="1"/>
</dbReference>
<gene>
    <name evidence="4" type="ORF">g.87523</name>
</gene>
<proteinExistence type="predicted"/>
<feature type="transmembrane region" description="Helical" evidence="2">
    <location>
        <begin position="230"/>
        <end position="249"/>
    </location>
</feature>
<dbReference type="InterPro" id="IPR007889">
    <property type="entry name" value="HTH_Psq"/>
</dbReference>
<dbReference type="Gene3D" id="1.10.10.60">
    <property type="entry name" value="Homeodomain-like"/>
    <property type="match status" value="1"/>
</dbReference>
<dbReference type="GO" id="GO:0005634">
    <property type="term" value="C:nucleus"/>
    <property type="evidence" value="ECO:0007669"/>
    <property type="project" value="UniProtKB-SubCell"/>
</dbReference>
<keyword evidence="2" id="KW-1133">Transmembrane helix</keyword>
<protein>
    <recommendedName>
        <fullName evidence="3">HTH psq-type domain-containing protein</fullName>
    </recommendedName>
</protein>
<dbReference type="OrthoDB" id="6622415at2759"/>
<organism evidence="4">
    <name type="scientific">Sipha flava</name>
    <name type="common">yellow sugarcane aphid</name>
    <dbReference type="NCBI Taxonomy" id="143950"/>
    <lineage>
        <taxon>Eukaryota</taxon>
        <taxon>Metazoa</taxon>
        <taxon>Ecdysozoa</taxon>
        <taxon>Arthropoda</taxon>
        <taxon>Hexapoda</taxon>
        <taxon>Insecta</taxon>
        <taxon>Pterygota</taxon>
        <taxon>Neoptera</taxon>
        <taxon>Paraneoptera</taxon>
        <taxon>Hemiptera</taxon>
        <taxon>Sternorrhyncha</taxon>
        <taxon>Aphidomorpha</taxon>
        <taxon>Aphidoidea</taxon>
        <taxon>Aphididae</taxon>
        <taxon>Sipha</taxon>
    </lineage>
</organism>
<feature type="transmembrane region" description="Helical" evidence="2">
    <location>
        <begin position="55"/>
        <end position="75"/>
    </location>
</feature>